<evidence type="ECO:0000313" key="4">
    <source>
        <dbReference type="EMBL" id="CAF4147392.1"/>
    </source>
</evidence>
<dbReference type="Gene3D" id="1.10.510.10">
    <property type="entry name" value="Transferase(Phosphotransferase) domain 1"/>
    <property type="match status" value="1"/>
</dbReference>
<dbReference type="InterPro" id="IPR008271">
    <property type="entry name" value="Ser/Thr_kinase_AS"/>
</dbReference>
<sequence length="95" mass="11066">MVHRDIKAKNILMDVNDQCYLANFGAGKEWVMNSTMIETFSLTPEINRDSVYDGTVADIYSFGIFLYEILSSPWRNYKCQRVIQRDETTRMLKSA</sequence>
<dbReference type="Proteomes" id="UP000663869">
    <property type="component" value="Unassembled WGS sequence"/>
</dbReference>
<evidence type="ECO:0000259" key="1">
    <source>
        <dbReference type="PROSITE" id="PS50011"/>
    </source>
</evidence>
<dbReference type="PANTHER" id="PTHR44329">
    <property type="entry name" value="SERINE/THREONINE-PROTEIN KINASE TNNI3K-RELATED"/>
    <property type="match status" value="1"/>
</dbReference>
<dbReference type="EMBL" id="CAJNXB010000001">
    <property type="protein sequence ID" value="CAF2973301.1"/>
    <property type="molecule type" value="Genomic_DNA"/>
</dbReference>
<accession>A0A817K6M7</accession>
<evidence type="ECO:0000313" key="5">
    <source>
        <dbReference type="EMBL" id="CAF4399225.1"/>
    </source>
</evidence>
<name>A0A817K6M7_9BILA</name>
<dbReference type="SUPFAM" id="SSF56112">
    <property type="entry name" value="Protein kinase-like (PK-like)"/>
    <property type="match status" value="1"/>
</dbReference>
<feature type="domain" description="Protein kinase" evidence="1">
    <location>
        <begin position="1"/>
        <end position="95"/>
    </location>
</feature>
<dbReference type="AlphaFoldDB" id="A0A817K6M7"/>
<dbReference type="InterPro" id="IPR051681">
    <property type="entry name" value="Ser/Thr_Kinases-Pseudokinases"/>
</dbReference>
<dbReference type="GO" id="GO:0004674">
    <property type="term" value="F:protein serine/threonine kinase activity"/>
    <property type="evidence" value="ECO:0007669"/>
    <property type="project" value="TreeGrafter"/>
</dbReference>
<dbReference type="EMBL" id="CAJOBP010000239">
    <property type="protein sequence ID" value="CAF4147392.1"/>
    <property type="molecule type" value="Genomic_DNA"/>
</dbReference>
<evidence type="ECO:0000313" key="7">
    <source>
        <dbReference type="Proteomes" id="UP000663873"/>
    </source>
</evidence>
<keyword evidence="7" id="KW-1185">Reference proteome</keyword>
<reference evidence="2" key="1">
    <citation type="submission" date="2021-02" db="EMBL/GenBank/DDBJ databases">
        <authorList>
            <person name="Nowell W R."/>
        </authorList>
    </citation>
    <scope>NUCLEOTIDE SEQUENCE</scope>
</reference>
<dbReference type="EMBL" id="CAJOBQ010000667">
    <property type="protein sequence ID" value="CAF4399225.1"/>
    <property type="molecule type" value="Genomic_DNA"/>
</dbReference>
<proteinExistence type="predicted"/>
<protein>
    <recommendedName>
        <fullName evidence="1">Protein kinase domain-containing protein</fullName>
    </recommendedName>
</protein>
<dbReference type="GO" id="GO:0005524">
    <property type="term" value="F:ATP binding"/>
    <property type="evidence" value="ECO:0007669"/>
    <property type="project" value="InterPro"/>
</dbReference>
<dbReference type="Pfam" id="PF07714">
    <property type="entry name" value="PK_Tyr_Ser-Thr"/>
    <property type="match status" value="1"/>
</dbReference>
<dbReference type="EMBL" id="CAJNYU010000904">
    <property type="protein sequence ID" value="CAF3396386.1"/>
    <property type="molecule type" value="Genomic_DNA"/>
</dbReference>
<dbReference type="InterPro" id="IPR001245">
    <property type="entry name" value="Ser-Thr/Tyr_kinase_cat_dom"/>
</dbReference>
<dbReference type="Proteomes" id="UP000663862">
    <property type="component" value="Unassembled WGS sequence"/>
</dbReference>
<dbReference type="InterPro" id="IPR000719">
    <property type="entry name" value="Prot_kinase_dom"/>
</dbReference>
<dbReference type="Proteomes" id="UP000663873">
    <property type="component" value="Unassembled WGS sequence"/>
</dbReference>
<dbReference type="PROSITE" id="PS00108">
    <property type="entry name" value="PROTEIN_KINASE_ST"/>
    <property type="match status" value="1"/>
</dbReference>
<organism evidence="2 6">
    <name type="scientific">Rotaria socialis</name>
    <dbReference type="NCBI Taxonomy" id="392032"/>
    <lineage>
        <taxon>Eukaryota</taxon>
        <taxon>Metazoa</taxon>
        <taxon>Spiralia</taxon>
        <taxon>Gnathifera</taxon>
        <taxon>Rotifera</taxon>
        <taxon>Eurotatoria</taxon>
        <taxon>Bdelloidea</taxon>
        <taxon>Philodinida</taxon>
        <taxon>Philodinidae</taxon>
        <taxon>Rotaria</taxon>
    </lineage>
</organism>
<gene>
    <name evidence="3" type="ORF">FME351_LOCUS8633</name>
    <name evidence="2" type="ORF">TIS948_LOCUS12</name>
    <name evidence="5" type="ORF">TSG867_LOCUS12865</name>
    <name evidence="4" type="ORF">UJA718_LOCUS3262</name>
</gene>
<dbReference type="Proteomes" id="UP000663825">
    <property type="component" value="Unassembled WGS sequence"/>
</dbReference>
<evidence type="ECO:0000313" key="6">
    <source>
        <dbReference type="Proteomes" id="UP000663825"/>
    </source>
</evidence>
<dbReference type="InterPro" id="IPR011009">
    <property type="entry name" value="Kinase-like_dom_sf"/>
</dbReference>
<evidence type="ECO:0000313" key="3">
    <source>
        <dbReference type="EMBL" id="CAF3396386.1"/>
    </source>
</evidence>
<evidence type="ECO:0000313" key="2">
    <source>
        <dbReference type="EMBL" id="CAF2973301.1"/>
    </source>
</evidence>
<dbReference type="OrthoDB" id="193931at2759"/>
<comment type="caution">
    <text evidence="2">The sequence shown here is derived from an EMBL/GenBank/DDBJ whole genome shotgun (WGS) entry which is preliminary data.</text>
</comment>
<dbReference type="PROSITE" id="PS50011">
    <property type="entry name" value="PROTEIN_KINASE_DOM"/>
    <property type="match status" value="1"/>
</dbReference>